<dbReference type="OrthoDB" id="5659781at2"/>
<name>A0A0W0TLC4_9GAMM</name>
<evidence type="ECO:0000313" key="3">
    <source>
        <dbReference type="Proteomes" id="UP000054698"/>
    </source>
</evidence>
<evidence type="ECO:0000313" key="1">
    <source>
        <dbReference type="EMBL" id="KTC96415.1"/>
    </source>
</evidence>
<dbReference type="STRING" id="453.Lfee_2213"/>
<dbReference type="EMBL" id="UASS01000022">
    <property type="protein sequence ID" value="SPX61820.1"/>
    <property type="molecule type" value="Genomic_DNA"/>
</dbReference>
<evidence type="ECO:0000313" key="2">
    <source>
        <dbReference type="EMBL" id="SPX61820.1"/>
    </source>
</evidence>
<dbReference type="PATRIC" id="fig|453.4.peg.2426"/>
<reference evidence="1 3" key="1">
    <citation type="submission" date="2015-11" db="EMBL/GenBank/DDBJ databases">
        <title>Genomic analysis of 38 Legionella species identifies large and diverse effector repertoires.</title>
        <authorList>
            <person name="Burstein D."/>
            <person name="Amaro F."/>
            <person name="Zusman T."/>
            <person name="Lifshitz Z."/>
            <person name="Cohen O."/>
            <person name="Gilbert J.A."/>
            <person name="Pupko T."/>
            <person name="Shuman H.A."/>
            <person name="Segal G."/>
        </authorList>
    </citation>
    <scope>NUCLEOTIDE SEQUENCE [LARGE SCALE GENOMIC DNA]</scope>
    <source>
        <strain evidence="1 3">WO-44C</strain>
    </source>
</reference>
<dbReference type="AlphaFoldDB" id="A0A0W0TLC4"/>
<gene>
    <name evidence="1" type="ORF">Lfee_2213</name>
    <name evidence="2" type="ORF">NCTC12022_02572</name>
</gene>
<accession>A0A0W0TLC4</accession>
<proteinExistence type="predicted"/>
<dbReference type="RefSeq" id="WP_058446780.1">
    <property type="nucleotide sequence ID" value="NZ_CAAAHT010000001.1"/>
</dbReference>
<evidence type="ECO:0000313" key="4">
    <source>
        <dbReference type="Proteomes" id="UP000251942"/>
    </source>
</evidence>
<organism evidence="1 3">
    <name type="scientific">Legionella feeleii</name>
    <dbReference type="NCBI Taxonomy" id="453"/>
    <lineage>
        <taxon>Bacteria</taxon>
        <taxon>Pseudomonadati</taxon>
        <taxon>Pseudomonadota</taxon>
        <taxon>Gammaproteobacteria</taxon>
        <taxon>Legionellales</taxon>
        <taxon>Legionellaceae</taxon>
        <taxon>Legionella</taxon>
    </lineage>
</organism>
<reference evidence="2 4" key="2">
    <citation type="submission" date="2018-06" db="EMBL/GenBank/DDBJ databases">
        <authorList>
            <consortium name="Pathogen Informatics"/>
            <person name="Doyle S."/>
        </authorList>
    </citation>
    <scope>NUCLEOTIDE SEQUENCE [LARGE SCALE GENOMIC DNA]</scope>
    <source>
        <strain evidence="2 4">NCTC12022</strain>
    </source>
</reference>
<dbReference type="Proteomes" id="UP000251942">
    <property type="component" value="Unassembled WGS sequence"/>
</dbReference>
<dbReference type="EMBL" id="LNYB01000081">
    <property type="protein sequence ID" value="KTC96415.1"/>
    <property type="molecule type" value="Genomic_DNA"/>
</dbReference>
<sequence length="383" mass="42103">MPNNPLKDRDFWPILASAVSSFWAAKVEDQGSTILDRKVEEIDVAFMKGLQLKDMEFVLPAEDEENEQVRAKFLIKRKGAEEGLAFSNRPPGRGEMRGALLRQRLELLKAENENLTLYEALTNLCHENIKDSDLITYFTKGEAFYDHDAEAWLDPVYVNVTKELAHLLLQYKKAHPETTEEELIAYGKSKEVMEAAVRAAGQPQRDGLTLLEDTLRNPSENSKALGRVLLAIKTGELTVNGQVPDDAYPIGEYLSHGGRVNFDVSGLSPEEQQQFFAFITNNRATPRAFATHRAGGTDANGSPAEAKSGLLGAISDAFRALVGASKHSGINLAIGGKVPNWEGATDSFGNTPNESGEWGHMYLHQDTNIVMVGVEASLQANTM</sequence>
<protein>
    <submittedName>
        <fullName evidence="1">Uncharacterized protein</fullName>
    </submittedName>
</protein>
<dbReference type="Proteomes" id="UP000054698">
    <property type="component" value="Unassembled WGS sequence"/>
</dbReference>
<keyword evidence="3" id="KW-1185">Reference proteome</keyword>